<feature type="compositionally biased region" description="Low complexity" evidence="1">
    <location>
        <begin position="58"/>
        <end position="99"/>
    </location>
</feature>
<dbReference type="EMBL" id="KI671149">
    <property type="protein sequence ID" value="ETL47623.1"/>
    <property type="molecule type" value="Genomic_DNA"/>
</dbReference>
<organism evidence="2 3">
    <name type="scientific">Phytophthora nicotianae</name>
    <name type="common">Potato buckeye rot agent</name>
    <name type="synonym">Phytophthora parasitica</name>
    <dbReference type="NCBI Taxonomy" id="4792"/>
    <lineage>
        <taxon>Eukaryota</taxon>
        <taxon>Sar</taxon>
        <taxon>Stramenopiles</taxon>
        <taxon>Oomycota</taxon>
        <taxon>Peronosporomycetes</taxon>
        <taxon>Peronosporales</taxon>
        <taxon>Peronosporaceae</taxon>
        <taxon>Phytophthora</taxon>
    </lineage>
</organism>
<feature type="region of interest" description="Disordered" evidence="1">
    <location>
        <begin position="151"/>
        <end position="176"/>
    </location>
</feature>
<proteinExistence type="predicted"/>
<evidence type="ECO:0000313" key="2">
    <source>
        <dbReference type="EMBL" id="ETL47623.1"/>
    </source>
</evidence>
<feature type="compositionally biased region" description="Low complexity" evidence="1">
    <location>
        <begin position="36"/>
        <end position="48"/>
    </location>
</feature>
<sequence>MRYCRRQGWLEFEPLPSAPLPDALAEPTEPRTKLGAAKPASKPRAAAKTTQVQPESVAAATPRTAGAEAKRSASTTTVTTTSASKTPATKSYAAKKPSANKQPVAKKPIAKMHATPLCYTSTNDFVTDMPAAAVPDAADTVPDITDIAIPDVEDTTPEPVPEATTTSAEVTTDDGTTAGRSLLDAFYSDNFLDALRRDQDKELILHDEDNNADLEESYTDSVKHDTEVTADKVDEEPVTFELDAVDLDRL</sequence>
<gene>
    <name evidence="2" type="ORF">L916_02646</name>
</gene>
<dbReference type="VEuPathDB" id="FungiDB:PPTG_07158"/>
<feature type="region of interest" description="Disordered" evidence="1">
    <location>
        <begin position="14"/>
        <end position="107"/>
    </location>
</feature>
<dbReference type="AlphaFoldDB" id="W2JPU6"/>
<dbReference type="Proteomes" id="UP000053864">
    <property type="component" value="Unassembled WGS sequence"/>
</dbReference>
<evidence type="ECO:0000313" key="3">
    <source>
        <dbReference type="Proteomes" id="UP000053864"/>
    </source>
</evidence>
<evidence type="ECO:0000256" key="1">
    <source>
        <dbReference type="SAM" id="MobiDB-lite"/>
    </source>
</evidence>
<protein>
    <submittedName>
        <fullName evidence="2">Uncharacterized protein</fullName>
    </submittedName>
</protein>
<accession>W2JPU6</accession>
<name>W2JPU6_PHYNI</name>
<reference evidence="2 3" key="1">
    <citation type="submission" date="2013-11" db="EMBL/GenBank/DDBJ databases">
        <title>The Genome Sequence of Phytophthora parasitica CJ05E6.</title>
        <authorList>
            <consortium name="The Broad Institute Genomics Platform"/>
            <person name="Russ C."/>
            <person name="Tyler B."/>
            <person name="Panabieres F."/>
            <person name="Shan W."/>
            <person name="Tripathy S."/>
            <person name="Grunwald N."/>
            <person name="Machado M."/>
            <person name="Johnson C.S."/>
            <person name="Arredondo F."/>
            <person name="Hong C."/>
            <person name="Coffey M."/>
            <person name="Young S.K."/>
            <person name="Zeng Q."/>
            <person name="Gargeya S."/>
            <person name="Fitzgerald M."/>
            <person name="Abouelleil A."/>
            <person name="Alvarado L."/>
            <person name="Chapman S.B."/>
            <person name="Gainer-Dewar J."/>
            <person name="Goldberg J."/>
            <person name="Griggs A."/>
            <person name="Gujja S."/>
            <person name="Hansen M."/>
            <person name="Howarth C."/>
            <person name="Imamovic A."/>
            <person name="Ireland A."/>
            <person name="Larimer J."/>
            <person name="McCowan C."/>
            <person name="Murphy C."/>
            <person name="Pearson M."/>
            <person name="Poon T.W."/>
            <person name="Priest M."/>
            <person name="Roberts A."/>
            <person name="Saif S."/>
            <person name="Shea T."/>
            <person name="Sykes S."/>
            <person name="Wortman J."/>
            <person name="Nusbaum C."/>
            <person name="Birren B."/>
        </authorList>
    </citation>
    <scope>NUCLEOTIDE SEQUENCE [LARGE SCALE GENOMIC DNA]</scope>
    <source>
        <strain evidence="2 3">CJ05E6</strain>
    </source>
</reference>